<dbReference type="OrthoDB" id="10558367at2759"/>
<dbReference type="Gene3D" id="3.10.100.10">
    <property type="entry name" value="Mannose-Binding Protein A, subunit A"/>
    <property type="match status" value="1"/>
</dbReference>
<accession>A0A5N5SNV0</accession>
<protein>
    <recommendedName>
        <fullName evidence="2">C-type lectin domain-containing protein</fullName>
    </recommendedName>
</protein>
<dbReference type="InterPro" id="IPR016186">
    <property type="entry name" value="C-type_lectin-like/link_sf"/>
</dbReference>
<reference evidence="3 4" key="1">
    <citation type="journal article" date="2019" name="PLoS Biol.">
        <title>Sex chromosomes control vertical transmission of feminizing Wolbachia symbionts in an isopod.</title>
        <authorList>
            <person name="Becking T."/>
            <person name="Chebbi M.A."/>
            <person name="Giraud I."/>
            <person name="Moumen B."/>
            <person name="Laverre T."/>
            <person name="Caubet Y."/>
            <person name="Peccoud J."/>
            <person name="Gilbert C."/>
            <person name="Cordaux R."/>
        </authorList>
    </citation>
    <scope>NUCLEOTIDE SEQUENCE [LARGE SCALE GENOMIC DNA]</scope>
    <source>
        <strain evidence="3">ANa2</strain>
        <tissue evidence="3">Whole body excluding digestive tract and cuticle</tissue>
    </source>
</reference>
<sequence length="126" mass="14204">MGGLLITVLIILCCLTENNTECPSAFVDMGQDCLHFSTTALSWIDATKITYKSKYWIGMAPVEDKWIWMSSGSIVKSSAFNRAENKPEEGFCMMYYIDAAEFARNDCSLNALYICRSKKLNCINDI</sequence>
<dbReference type="InterPro" id="IPR001304">
    <property type="entry name" value="C-type_lectin-like"/>
</dbReference>
<dbReference type="CDD" id="cd00037">
    <property type="entry name" value="CLECT"/>
    <property type="match status" value="1"/>
</dbReference>
<dbReference type="Proteomes" id="UP000326759">
    <property type="component" value="Unassembled WGS sequence"/>
</dbReference>
<dbReference type="SUPFAM" id="SSF56436">
    <property type="entry name" value="C-type lectin-like"/>
    <property type="match status" value="1"/>
</dbReference>
<feature type="domain" description="C-type lectin" evidence="2">
    <location>
        <begin position="53"/>
        <end position="116"/>
    </location>
</feature>
<dbReference type="PROSITE" id="PS50041">
    <property type="entry name" value="C_TYPE_LECTIN_2"/>
    <property type="match status" value="1"/>
</dbReference>
<proteinExistence type="predicted"/>
<name>A0A5N5SNV0_9CRUS</name>
<dbReference type="InterPro" id="IPR016187">
    <property type="entry name" value="CTDL_fold"/>
</dbReference>
<evidence type="ECO:0000313" key="4">
    <source>
        <dbReference type="Proteomes" id="UP000326759"/>
    </source>
</evidence>
<feature type="chain" id="PRO_5024412769" description="C-type lectin domain-containing protein" evidence="1">
    <location>
        <begin position="21"/>
        <end position="126"/>
    </location>
</feature>
<dbReference type="AlphaFoldDB" id="A0A5N5SNV0"/>
<dbReference type="EMBL" id="SEYY01022817">
    <property type="protein sequence ID" value="KAB7495269.1"/>
    <property type="molecule type" value="Genomic_DNA"/>
</dbReference>
<keyword evidence="4" id="KW-1185">Reference proteome</keyword>
<feature type="signal peptide" evidence="1">
    <location>
        <begin position="1"/>
        <end position="20"/>
    </location>
</feature>
<gene>
    <name evidence="3" type="ORF">Anas_07815</name>
</gene>
<dbReference type="Pfam" id="PF00059">
    <property type="entry name" value="Lectin_C"/>
    <property type="match status" value="1"/>
</dbReference>
<evidence type="ECO:0000259" key="2">
    <source>
        <dbReference type="PROSITE" id="PS50041"/>
    </source>
</evidence>
<evidence type="ECO:0000313" key="3">
    <source>
        <dbReference type="EMBL" id="KAB7495269.1"/>
    </source>
</evidence>
<comment type="caution">
    <text evidence="3">The sequence shown here is derived from an EMBL/GenBank/DDBJ whole genome shotgun (WGS) entry which is preliminary data.</text>
</comment>
<evidence type="ECO:0000256" key="1">
    <source>
        <dbReference type="SAM" id="SignalP"/>
    </source>
</evidence>
<organism evidence="3 4">
    <name type="scientific">Armadillidium nasatum</name>
    <dbReference type="NCBI Taxonomy" id="96803"/>
    <lineage>
        <taxon>Eukaryota</taxon>
        <taxon>Metazoa</taxon>
        <taxon>Ecdysozoa</taxon>
        <taxon>Arthropoda</taxon>
        <taxon>Crustacea</taxon>
        <taxon>Multicrustacea</taxon>
        <taxon>Malacostraca</taxon>
        <taxon>Eumalacostraca</taxon>
        <taxon>Peracarida</taxon>
        <taxon>Isopoda</taxon>
        <taxon>Oniscidea</taxon>
        <taxon>Crinocheta</taxon>
        <taxon>Armadillidiidae</taxon>
        <taxon>Armadillidium</taxon>
    </lineage>
</organism>
<keyword evidence="1" id="KW-0732">Signal</keyword>